<dbReference type="NCBIfam" id="NF003181">
    <property type="entry name" value="PRK04163.1-1"/>
    <property type="match status" value="1"/>
</dbReference>
<dbReference type="InterPro" id="IPR004087">
    <property type="entry name" value="KH_dom"/>
</dbReference>
<dbReference type="GeneID" id="30926967"/>
<dbReference type="GO" id="GO:0000178">
    <property type="term" value="C:exosome (RNase complex)"/>
    <property type="evidence" value="ECO:0007669"/>
    <property type="project" value="UniProtKB-KW"/>
</dbReference>
<dbReference type="KEGG" id="cdiv:CPM_0330"/>
<comment type="similarity">
    <text evidence="1 5">Belongs to the RRP4 family.</text>
</comment>
<dbReference type="CDD" id="cd22524">
    <property type="entry name" value="KH-I_Rrp4_prokar"/>
    <property type="match status" value="1"/>
</dbReference>
<name>A0A1R4A5H4_9ARCH</name>
<comment type="subcellular location">
    <subcellularLocation>
        <location evidence="5">Cytoplasm</location>
    </subcellularLocation>
</comment>
<evidence type="ECO:0000256" key="4">
    <source>
        <dbReference type="ARBA" id="ARBA00022884"/>
    </source>
</evidence>
<dbReference type="InterPro" id="IPR023474">
    <property type="entry name" value="Rrp4"/>
</dbReference>
<dbReference type="Gene3D" id="3.30.1370.10">
    <property type="entry name" value="K Homology domain, type 1"/>
    <property type="match status" value="1"/>
</dbReference>
<feature type="domain" description="K Homology" evidence="6">
    <location>
        <begin position="133"/>
        <end position="197"/>
    </location>
</feature>
<dbReference type="HAMAP" id="MF_00623">
    <property type="entry name" value="Exosome_Rrp4"/>
    <property type="match status" value="1"/>
</dbReference>
<dbReference type="GO" id="GO:0071051">
    <property type="term" value="P:poly(A)-dependent snoRNA 3'-end processing"/>
    <property type="evidence" value="ECO:0007669"/>
    <property type="project" value="TreeGrafter"/>
</dbReference>
<dbReference type="PROSITE" id="PS50084">
    <property type="entry name" value="KH_TYPE_1"/>
    <property type="match status" value="1"/>
</dbReference>
<dbReference type="SUPFAM" id="SSF50249">
    <property type="entry name" value="Nucleic acid-binding proteins"/>
    <property type="match status" value="1"/>
</dbReference>
<dbReference type="InterPro" id="IPR012340">
    <property type="entry name" value="NA-bd_OB-fold"/>
</dbReference>
<keyword evidence="4 5" id="KW-0694">RNA-binding</keyword>
<evidence type="ECO:0000256" key="1">
    <source>
        <dbReference type="ARBA" id="ARBA00009155"/>
    </source>
</evidence>
<dbReference type="GO" id="GO:0005737">
    <property type="term" value="C:cytoplasm"/>
    <property type="evidence" value="ECO:0007669"/>
    <property type="project" value="UniProtKB-SubCell"/>
</dbReference>
<dbReference type="RefSeq" id="WP_021789171.1">
    <property type="nucleotide sequence ID" value="NZ_LT719092.1"/>
</dbReference>
<dbReference type="PANTHER" id="PTHR21321">
    <property type="entry name" value="PNAS-3 RELATED"/>
    <property type="match status" value="1"/>
</dbReference>
<dbReference type="InterPro" id="IPR026699">
    <property type="entry name" value="Exosome_RNA_bind1/RRP40/RRP4"/>
</dbReference>
<evidence type="ECO:0000256" key="5">
    <source>
        <dbReference type="HAMAP-Rule" id="MF_00623"/>
    </source>
</evidence>
<reference evidence="8" key="1">
    <citation type="submission" date="2016-06" db="EMBL/GenBank/DDBJ databases">
        <authorList>
            <person name="Toshchakov V.S."/>
        </authorList>
    </citation>
    <scope>NUCLEOTIDE SEQUENCE [LARGE SCALE GENOMIC DNA]</scope>
    <source>
        <strain>PM4 (JCM 30641</strain>
        <strain evidence="8">\VKM B-2940)</strain>
    </source>
</reference>
<comment type="subunit">
    <text evidence="5">Component of the archaeal exosome complex. Forms a trimer of Rrp4 and/or Csl4 subunits. The trimer associates with an hexameric ring-like arrangement composed of 3 Rrp41-Rrp42 heterodimers.</text>
</comment>
<dbReference type="STRING" id="1673428.CPM_0330"/>
<dbReference type="SUPFAM" id="SSF54791">
    <property type="entry name" value="Eukaryotic type KH-domain (KH-domain type I)"/>
    <property type="match status" value="1"/>
</dbReference>
<comment type="function">
    <text evidence="5">Non-catalytic component of the exosome, which is a complex involved in RNA degradation. Increases the RNA binding and the efficiency of RNA degradation. Confers strong poly(A) specificity to the exosome.</text>
</comment>
<proteinExistence type="inferred from homology"/>
<dbReference type="GO" id="GO:0000467">
    <property type="term" value="P:exonucleolytic trimming to generate mature 3'-end of 5.8S rRNA from tricistronic rRNA transcript (SSU-rRNA, 5.8S rRNA, LSU-rRNA)"/>
    <property type="evidence" value="ECO:0007669"/>
    <property type="project" value="TreeGrafter"/>
</dbReference>
<dbReference type="Pfam" id="PF21266">
    <property type="entry name" value="S1_RRP4"/>
    <property type="match status" value="1"/>
</dbReference>
<gene>
    <name evidence="5" type="primary">rrp4</name>
    <name evidence="7" type="ORF">CPM_0330</name>
</gene>
<keyword evidence="8" id="KW-1185">Reference proteome</keyword>
<sequence>MFPGDDIDPGNLKPRNGVHRRADGKLTSQYFGVIQKGEEYIDIVPFNGSYFPRRGDKVIGKIMEVGPSMWTVDIKSPYMTMLHMNDTPWRTISGDLKKFLTTGDYVYAKVMNVNEIKESWITLKEPGIGLRKLEGGHIMAIPAPKVPRIIGKNGSMVNMVKDATFTRIVIGQNGLIWIDGLPENVIVASEAIALIESEAHATGLTDRITEFLKSKKGEINGNTQ</sequence>
<dbReference type="GO" id="GO:0008143">
    <property type="term" value="F:poly(A) binding"/>
    <property type="evidence" value="ECO:0007669"/>
    <property type="project" value="InterPro"/>
</dbReference>
<accession>A0A1R4A5H4</accession>
<keyword evidence="3 5" id="KW-0271">Exosome</keyword>
<dbReference type="InterPro" id="IPR004088">
    <property type="entry name" value="KH_dom_type_1"/>
</dbReference>
<dbReference type="InterPro" id="IPR048565">
    <property type="entry name" value="S1_RRP4"/>
</dbReference>
<organism evidence="7 8">
    <name type="scientific">Cuniculiplasma divulgatum</name>
    <dbReference type="NCBI Taxonomy" id="1673428"/>
    <lineage>
        <taxon>Archaea</taxon>
        <taxon>Methanobacteriati</taxon>
        <taxon>Thermoplasmatota</taxon>
        <taxon>Thermoplasmata</taxon>
        <taxon>Thermoplasmatales</taxon>
        <taxon>Cuniculiplasmataceae</taxon>
        <taxon>Cuniculiplasma</taxon>
    </lineage>
</organism>
<evidence type="ECO:0000256" key="2">
    <source>
        <dbReference type="ARBA" id="ARBA00022490"/>
    </source>
</evidence>
<evidence type="ECO:0000313" key="8">
    <source>
        <dbReference type="Proteomes" id="UP000187822"/>
    </source>
</evidence>
<keyword evidence="2 5" id="KW-0963">Cytoplasm</keyword>
<dbReference type="EMBL" id="LT719092">
    <property type="protein sequence ID" value="SJK84215.1"/>
    <property type="molecule type" value="Genomic_DNA"/>
</dbReference>
<dbReference type="GO" id="GO:0071034">
    <property type="term" value="P:CUT catabolic process"/>
    <property type="evidence" value="ECO:0007669"/>
    <property type="project" value="TreeGrafter"/>
</dbReference>
<dbReference type="CDD" id="cd05789">
    <property type="entry name" value="S1_Rrp4"/>
    <property type="match status" value="1"/>
</dbReference>
<dbReference type="PANTHER" id="PTHR21321:SF4">
    <property type="entry name" value="EXOSOME COMPLEX COMPONENT RRP4"/>
    <property type="match status" value="1"/>
</dbReference>
<dbReference type="AlphaFoldDB" id="A0A1R4A5H4"/>
<evidence type="ECO:0000256" key="3">
    <source>
        <dbReference type="ARBA" id="ARBA00022835"/>
    </source>
</evidence>
<protein>
    <recommendedName>
        <fullName evidence="5">Exosome complex component Rrp4</fullName>
    </recommendedName>
</protein>
<dbReference type="GO" id="GO:0034475">
    <property type="term" value="P:U4 snRNA 3'-end processing"/>
    <property type="evidence" value="ECO:0007669"/>
    <property type="project" value="TreeGrafter"/>
</dbReference>
<dbReference type="Gene3D" id="2.40.50.140">
    <property type="entry name" value="Nucleic acid-binding proteins"/>
    <property type="match status" value="1"/>
</dbReference>
<dbReference type="InterPro" id="IPR036612">
    <property type="entry name" value="KH_dom_type_1_sf"/>
</dbReference>
<evidence type="ECO:0000313" key="7">
    <source>
        <dbReference type="EMBL" id="SJK84215.1"/>
    </source>
</evidence>
<dbReference type="Pfam" id="PF00013">
    <property type="entry name" value="KH_1"/>
    <property type="match status" value="1"/>
</dbReference>
<dbReference type="SMART" id="SM00322">
    <property type="entry name" value="KH"/>
    <property type="match status" value="1"/>
</dbReference>
<evidence type="ECO:0000259" key="6">
    <source>
        <dbReference type="SMART" id="SM00322"/>
    </source>
</evidence>
<dbReference type="Proteomes" id="UP000187822">
    <property type="component" value="Chromosome I"/>
</dbReference>